<accession>A0ABU1TEW9</accession>
<sequence>MAFDTFYYDNRAQTICISFEQWESENILTTYVDTVSDVEDYSSGEFYKRELPCILHLITKIDLSFVRFIVIDGFVYLDDNNRLGLGGHLYHSLEKKIPVIGVAKTNFAAIQENKKSILRGESRKPIFVTSAGVNLEDASKYIKSMHGKFRIPKLLKELDTLTKIRSPYE</sequence>
<proteinExistence type="predicted"/>
<protein>
    <submittedName>
        <fullName evidence="1">Exodeoxyribonuclease-5/deoxyribonuclease V</fullName>
        <ecNumber evidence="1">3.1.11.5</ecNumber>
        <ecNumber evidence="1">3.1.21.7</ecNumber>
    </submittedName>
</protein>
<dbReference type="GO" id="GO:0043737">
    <property type="term" value="F:deoxyribonuclease V activity"/>
    <property type="evidence" value="ECO:0007669"/>
    <property type="project" value="UniProtKB-EC"/>
</dbReference>
<keyword evidence="2" id="KW-1185">Reference proteome</keyword>
<organism evidence="1 2">
    <name type="scientific">Mucilaginibacter pocheonensis</name>
    <dbReference type="NCBI Taxonomy" id="398050"/>
    <lineage>
        <taxon>Bacteria</taxon>
        <taxon>Pseudomonadati</taxon>
        <taxon>Bacteroidota</taxon>
        <taxon>Sphingobacteriia</taxon>
        <taxon>Sphingobacteriales</taxon>
        <taxon>Sphingobacteriaceae</taxon>
        <taxon>Mucilaginibacter</taxon>
    </lineage>
</organism>
<dbReference type="EC" id="3.1.11.5" evidence="1"/>
<dbReference type="RefSeq" id="WP_310098988.1">
    <property type="nucleotide sequence ID" value="NZ_JAVDUU010000003.1"/>
</dbReference>
<reference evidence="1 2" key="1">
    <citation type="submission" date="2023-07" db="EMBL/GenBank/DDBJ databases">
        <title>Sorghum-associated microbial communities from plants grown in Nebraska, USA.</title>
        <authorList>
            <person name="Schachtman D."/>
        </authorList>
    </citation>
    <scope>NUCLEOTIDE SEQUENCE [LARGE SCALE GENOMIC DNA]</scope>
    <source>
        <strain evidence="1 2">3262</strain>
    </source>
</reference>
<comment type="caution">
    <text evidence="1">The sequence shown here is derived from an EMBL/GenBank/DDBJ whole genome shotgun (WGS) entry which is preliminary data.</text>
</comment>
<dbReference type="InterPro" id="IPR007581">
    <property type="entry name" value="Endonuclease-V"/>
</dbReference>
<gene>
    <name evidence="1" type="ORF">J2W55_003771</name>
</gene>
<keyword evidence="1" id="KW-0378">Hydrolase</keyword>
<name>A0ABU1TEW9_9SPHI</name>
<evidence type="ECO:0000313" key="2">
    <source>
        <dbReference type="Proteomes" id="UP001247620"/>
    </source>
</evidence>
<dbReference type="EMBL" id="JAVDUU010000003">
    <property type="protein sequence ID" value="MDR6943918.1"/>
    <property type="molecule type" value="Genomic_DNA"/>
</dbReference>
<dbReference type="Gene3D" id="3.30.2170.10">
    <property type="entry name" value="archaeoglobus fulgidus dsm 4304 superfamily"/>
    <property type="match status" value="1"/>
</dbReference>
<dbReference type="GO" id="GO:0008854">
    <property type="term" value="F:exodeoxyribonuclease V activity"/>
    <property type="evidence" value="ECO:0007669"/>
    <property type="project" value="UniProtKB-EC"/>
</dbReference>
<dbReference type="Proteomes" id="UP001247620">
    <property type="component" value="Unassembled WGS sequence"/>
</dbReference>
<dbReference type="EC" id="3.1.21.7" evidence="1"/>
<dbReference type="Pfam" id="PF04493">
    <property type="entry name" value="Endonuclease_5"/>
    <property type="match status" value="1"/>
</dbReference>
<evidence type="ECO:0000313" key="1">
    <source>
        <dbReference type="EMBL" id="MDR6943918.1"/>
    </source>
</evidence>